<dbReference type="CDD" id="cd07505">
    <property type="entry name" value="HAD_BPGM-like"/>
    <property type="match status" value="1"/>
</dbReference>
<proteinExistence type="predicted"/>
<evidence type="ECO:0000313" key="2">
    <source>
        <dbReference type="Proteomes" id="UP001366060"/>
    </source>
</evidence>
<dbReference type="PANTHER" id="PTHR18901">
    <property type="entry name" value="2-DEOXYGLUCOSE-6-PHOSPHATE PHOSPHATASE 2"/>
    <property type="match status" value="1"/>
</dbReference>
<dbReference type="SUPFAM" id="SSF56784">
    <property type="entry name" value="HAD-like"/>
    <property type="match status" value="1"/>
</dbReference>
<dbReference type="EMBL" id="JBAKBA010000013">
    <property type="protein sequence ID" value="MEL0658954.1"/>
    <property type="molecule type" value="Genomic_DNA"/>
</dbReference>
<dbReference type="InterPro" id="IPR036412">
    <property type="entry name" value="HAD-like_sf"/>
</dbReference>
<dbReference type="InterPro" id="IPR023198">
    <property type="entry name" value="PGP-like_dom2"/>
</dbReference>
<organism evidence="1 2">
    <name type="scientific">Psychromonas arctica</name>
    <dbReference type="NCBI Taxonomy" id="168275"/>
    <lineage>
        <taxon>Bacteria</taxon>
        <taxon>Pseudomonadati</taxon>
        <taxon>Pseudomonadota</taxon>
        <taxon>Gammaproteobacteria</taxon>
        <taxon>Alteromonadales</taxon>
        <taxon>Psychromonadaceae</taxon>
        <taxon>Psychromonas</taxon>
    </lineage>
</organism>
<dbReference type="PRINTS" id="PR00413">
    <property type="entry name" value="HADHALOGNASE"/>
</dbReference>
<dbReference type="SFLD" id="SFLDG01129">
    <property type="entry name" value="C1.5:_HAD__Beta-PGM__Phosphata"/>
    <property type="match status" value="1"/>
</dbReference>
<dbReference type="PANTHER" id="PTHR18901:SF38">
    <property type="entry name" value="PSEUDOURIDINE-5'-PHOSPHATASE"/>
    <property type="match status" value="1"/>
</dbReference>
<accession>A0ABU9HAQ3</accession>
<sequence length="221" mass="24601">MSYQAAIFDMDGLLLDTERVCMQAFEQACVQLSLPFVKSAYLKIIGRNAKGIEEAIMSHYAQYIEYAPLRKAWMDGYWPVVENQAIPVKSGVIDLLEWLKAQNIPVAVATSTHNKLAATKLRLAKIDHYFEHISSGCEVTHGKPHPEIFLLAAKRLNVPAEQCLAFEDSSNGVLSALAAKMQVYQVPDLVIPDQEIIALGHQIQPSLDVVLTQLKQQKKAD</sequence>
<dbReference type="SFLD" id="SFLDS00003">
    <property type="entry name" value="Haloacid_Dehalogenase"/>
    <property type="match status" value="1"/>
</dbReference>
<dbReference type="Gene3D" id="1.10.150.240">
    <property type="entry name" value="Putative phosphatase, domain 2"/>
    <property type="match status" value="1"/>
</dbReference>
<dbReference type="RefSeq" id="WP_341627561.1">
    <property type="nucleotide sequence ID" value="NZ_JBAKBA010000013.1"/>
</dbReference>
<name>A0ABU9HAQ3_9GAMM</name>
<dbReference type="Pfam" id="PF00702">
    <property type="entry name" value="Hydrolase"/>
    <property type="match status" value="1"/>
</dbReference>
<evidence type="ECO:0000313" key="1">
    <source>
        <dbReference type="EMBL" id="MEL0658954.1"/>
    </source>
</evidence>
<dbReference type="SFLD" id="SFLDG01135">
    <property type="entry name" value="C1.5.6:_HAD__Beta-PGM__Phospha"/>
    <property type="match status" value="1"/>
</dbReference>
<protein>
    <submittedName>
        <fullName evidence="1">HAD family phosphatase</fullName>
    </submittedName>
</protein>
<comment type="caution">
    <text evidence="1">The sequence shown here is derived from an EMBL/GenBank/DDBJ whole genome shotgun (WGS) entry which is preliminary data.</text>
</comment>
<keyword evidence="2" id="KW-1185">Reference proteome</keyword>
<reference evidence="1 2" key="1">
    <citation type="submission" date="2024-02" db="EMBL/GenBank/DDBJ databases">
        <title>Bacteria isolated from the canopy kelp, Nereocystis luetkeana.</title>
        <authorList>
            <person name="Pfister C.A."/>
            <person name="Younker I.T."/>
            <person name="Light S.H."/>
        </authorList>
    </citation>
    <scope>NUCLEOTIDE SEQUENCE [LARGE SCALE GENOMIC DNA]</scope>
    <source>
        <strain evidence="1 2">TI.2.07</strain>
    </source>
</reference>
<dbReference type="Gene3D" id="3.40.50.1000">
    <property type="entry name" value="HAD superfamily/HAD-like"/>
    <property type="match status" value="1"/>
</dbReference>
<dbReference type="InterPro" id="IPR006439">
    <property type="entry name" value="HAD-SF_hydro_IA"/>
</dbReference>
<dbReference type="NCBIfam" id="TIGR01509">
    <property type="entry name" value="HAD-SF-IA-v3"/>
    <property type="match status" value="1"/>
</dbReference>
<gene>
    <name evidence="1" type="ORF">V6255_07345</name>
</gene>
<dbReference type="InterPro" id="IPR023214">
    <property type="entry name" value="HAD_sf"/>
</dbReference>
<dbReference type="Proteomes" id="UP001366060">
    <property type="component" value="Unassembled WGS sequence"/>
</dbReference>